<sequence>MSNAMVHWNGNQVCAIDTETTGLKAGWHEIIQICILPLDSNFKPRRDVLPFFIEMVPEHPERATPEAMRVNRLDFAIIGQRGHDREKAKDLLEAWIGQLSLPTTKFGNPKKIIPLGHNYAFDRGFITSWLGHETYNGYFHYDYRDTKITAAYLNDRAAMHAEKVPFNKGNLVWLSKKLDILHDRAHDALSDCIATAGVYRALTRQGLLG</sequence>
<evidence type="ECO:0000259" key="1">
    <source>
        <dbReference type="SMART" id="SM00479"/>
    </source>
</evidence>
<protein>
    <recommendedName>
        <fullName evidence="1">Exonuclease domain-containing protein</fullName>
    </recommendedName>
</protein>
<evidence type="ECO:0000313" key="2">
    <source>
        <dbReference type="EMBL" id="KKN46750.1"/>
    </source>
</evidence>
<dbReference type="AlphaFoldDB" id="A0A0F9QR95"/>
<dbReference type="InterPro" id="IPR012337">
    <property type="entry name" value="RNaseH-like_sf"/>
</dbReference>
<dbReference type="EMBL" id="LAZR01001313">
    <property type="protein sequence ID" value="KKN46750.1"/>
    <property type="molecule type" value="Genomic_DNA"/>
</dbReference>
<feature type="domain" description="Exonuclease" evidence="1">
    <location>
        <begin position="12"/>
        <end position="208"/>
    </location>
</feature>
<dbReference type="CDD" id="cd06127">
    <property type="entry name" value="DEDDh"/>
    <property type="match status" value="1"/>
</dbReference>
<dbReference type="SMART" id="SM00479">
    <property type="entry name" value="EXOIII"/>
    <property type="match status" value="1"/>
</dbReference>
<gene>
    <name evidence="2" type="ORF">LCGC14_0669740</name>
</gene>
<dbReference type="InterPro" id="IPR013520">
    <property type="entry name" value="Ribonucl_H"/>
</dbReference>
<dbReference type="SUPFAM" id="SSF53098">
    <property type="entry name" value="Ribonuclease H-like"/>
    <property type="match status" value="1"/>
</dbReference>
<dbReference type="InterPro" id="IPR036397">
    <property type="entry name" value="RNaseH_sf"/>
</dbReference>
<organism evidence="2">
    <name type="scientific">marine sediment metagenome</name>
    <dbReference type="NCBI Taxonomy" id="412755"/>
    <lineage>
        <taxon>unclassified sequences</taxon>
        <taxon>metagenomes</taxon>
        <taxon>ecological metagenomes</taxon>
    </lineage>
</organism>
<dbReference type="GO" id="GO:0003676">
    <property type="term" value="F:nucleic acid binding"/>
    <property type="evidence" value="ECO:0007669"/>
    <property type="project" value="InterPro"/>
</dbReference>
<accession>A0A0F9QR95</accession>
<reference evidence="2" key="1">
    <citation type="journal article" date="2015" name="Nature">
        <title>Complex archaea that bridge the gap between prokaryotes and eukaryotes.</title>
        <authorList>
            <person name="Spang A."/>
            <person name="Saw J.H."/>
            <person name="Jorgensen S.L."/>
            <person name="Zaremba-Niedzwiedzka K."/>
            <person name="Martijn J."/>
            <person name="Lind A.E."/>
            <person name="van Eijk R."/>
            <person name="Schleper C."/>
            <person name="Guy L."/>
            <person name="Ettema T.J."/>
        </authorList>
    </citation>
    <scope>NUCLEOTIDE SEQUENCE</scope>
</reference>
<dbReference type="Gene3D" id="3.30.420.10">
    <property type="entry name" value="Ribonuclease H-like superfamily/Ribonuclease H"/>
    <property type="match status" value="1"/>
</dbReference>
<proteinExistence type="predicted"/>
<name>A0A0F9QR95_9ZZZZ</name>
<comment type="caution">
    <text evidence="2">The sequence shown here is derived from an EMBL/GenBank/DDBJ whole genome shotgun (WGS) entry which is preliminary data.</text>
</comment>